<keyword evidence="1" id="KW-0863">Zinc-finger</keyword>
<dbReference type="GO" id="GO:0019899">
    <property type="term" value="F:enzyme binding"/>
    <property type="evidence" value="ECO:0007669"/>
    <property type="project" value="UniProtKB-ARBA"/>
</dbReference>
<evidence type="ECO:0000256" key="1">
    <source>
        <dbReference type="PROSITE-ProRule" id="PRU00047"/>
    </source>
</evidence>
<dbReference type="GO" id="GO:0008270">
    <property type="term" value="F:zinc ion binding"/>
    <property type="evidence" value="ECO:0007669"/>
    <property type="project" value="UniProtKB-KW"/>
</dbReference>
<evidence type="ECO:0000313" key="4">
    <source>
        <dbReference type="EMBL" id="KIH52203.1"/>
    </source>
</evidence>
<dbReference type="Pfam" id="PF00098">
    <property type="entry name" value="zf-CCHC"/>
    <property type="match status" value="1"/>
</dbReference>
<keyword evidence="1" id="KW-0862">Zinc</keyword>
<dbReference type="AlphaFoldDB" id="A0A0C2C7D6"/>
<evidence type="ECO:0000259" key="3">
    <source>
        <dbReference type="PROSITE" id="PS50158"/>
    </source>
</evidence>
<dbReference type="InterPro" id="IPR001878">
    <property type="entry name" value="Znf_CCHC"/>
</dbReference>
<gene>
    <name evidence="4" type="ORF">ANCDUO_17696</name>
</gene>
<feature type="region of interest" description="Disordered" evidence="2">
    <location>
        <begin position="145"/>
        <end position="170"/>
    </location>
</feature>
<evidence type="ECO:0000256" key="2">
    <source>
        <dbReference type="SAM" id="MobiDB-lite"/>
    </source>
</evidence>
<keyword evidence="1" id="KW-0479">Metal-binding</keyword>
<dbReference type="SUPFAM" id="SSF57756">
    <property type="entry name" value="Retrovirus zinc finger-like domains"/>
    <property type="match status" value="1"/>
</dbReference>
<dbReference type="GO" id="GO:0006508">
    <property type="term" value="P:proteolysis"/>
    <property type="evidence" value="ECO:0007669"/>
    <property type="project" value="InterPro"/>
</dbReference>
<dbReference type="GO" id="GO:0005737">
    <property type="term" value="C:cytoplasm"/>
    <property type="evidence" value="ECO:0007669"/>
    <property type="project" value="UniProtKB-ARBA"/>
</dbReference>
<feature type="domain" description="CCHC-type" evidence="3">
    <location>
        <begin position="115"/>
        <end position="131"/>
    </location>
</feature>
<proteinExistence type="predicted"/>
<dbReference type="EMBL" id="KN744275">
    <property type="protein sequence ID" value="KIH52203.1"/>
    <property type="molecule type" value="Genomic_DNA"/>
</dbReference>
<accession>A0A0C2C7D6</accession>
<dbReference type="PROSITE" id="PS00141">
    <property type="entry name" value="ASP_PROTEASE"/>
    <property type="match status" value="1"/>
</dbReference>
<feature type="region of interest" description="Disordered" evidence="2">
    <location>
        <begin position="283"/>
        <end position="314"/>
    </location>
</feature>
<dbReference type="OrthoDB" id="5874861at2759"/>
<organism evidence="4 5">
    <name type="scientific">Ancylostoma duodenale</name>
    <dbReference type="NCBI Taxonomy" id="51022"/>
    <lineage>
        <taxon>Eukaryota</taxon>
        <taxon>Metazoa</taxon>
        <taxon>Ecdysozoa</taxon>
        <taxon>Nematoda</taxon>
        <taxon>Chromadorea</taxon>
        <taxon>Rhabditida</taxon>
        <taxon>Rhabditina</taxon>
        <taxon>Rhabditomorpha</taxon>
        <taxon>Strongyloidea</taxon>
        <taxon>Ancylostomatidae</taxon>
        <taxon>Ancylostomatinae</taxon>
        <taxon>Ancylostoma</taxon>
    </lineage>
</organism>
<dbReference type="InterPro" id="IPR036875">
    <property type="entry name" value="Znf_CCHC_sf"/>
</dbReference>
<dbReference type="InterPro" id="IPR001969">
    <property type="entry name" value="Aspartic_peptidase_AS"/>
</dbReference>
<dbReference type="Gene3D" id="4.10.60.10">
    <property type="entry name" value="Zinc finger, CCHC-type"/>
    <property type="match status" value="1"/>
</dbReference>
<dbReference type="InterPro" id="IPR021109">
    <property type="entry name" value="Peptidase_aspartic_dom_sf"/>
</dbReference>
<protein>
    <submittedName>
        <fullName evidence="4">Zinc knuckle</fullName>
    </submittedName>
</protein>
<dbReference type="SUPFAM" id="SSF50630">
    <property type="entry name" value="Acid proteases"/>
    <property type="match status" value="1"/>
</dbReference>
<keyword evidence="5" id="KW-1185">Reference proteome</keyword>
<sequence length="399" mass="44384">MDEVALATTRVQQLYEQLVHWPESYHLLEAMEKDGLNAYENLKEAAMRIERRRLTMDSVREPLGGGTRTKYLEARAQPRQESRWAKDRINKIVDPRRGGKDNSGEQYGKGEPQIRCYKCNGRGHLARDCKKPKMGQGRAMGLQSVPITSQNGSGEKLRGDGQVNGKQTSPFGDKCGTEVIVFGRVRNALLDTGSEISIMPVDVLNQIRRDGHTVREFPVDRSKRILDASGNLMKFSAVVEVPLREKDKEEVIVKMHVTKQPGQTLVIGTNALPALRYTLVRGREEPATKGDPAGREAGSEEGKGVRRRNEGNLEKMREPNGEKAVVCKRVYVASGELKWISLRGTIGRPERLLHSEMECIKSGLCSVNEARSLGSPIVEYGRGTNHLEGRCGGRTVGTR</sequence>
<dbReference type="GO" id="GO:0004190">
    <property type="term" value="F:aspartic-type endopeptidase activity"/>
    <property type="evidence" value="ECO:0007669"/>
    <property type="project" value="InterPro"/>
</dbReference>
<reference evidence="4 5" key="1">
    <citation type="submission" date="2013-12" db="EMBL/GenBank/DDBJ databases">
        <title>Draft genome of the parsitic nematode Ancylostoma duodenale.</title>
        <authorList>
            <person name="Mitreva M."/>
        </authorList>
    </citation>
    <scope>NUCLEOTIDE SEQUENCE [LARGE SCALE GENOMIC DNA]</scope>
    <source>
        <strain evidence="4 5">Zhejiang</strain>
    </source>
</reference>
<evidence type="ECO:0000313" key="5">
    <source>
        <dbReference type="Proteomes" id="UP000054047"/>
    </source>
</evidence>
<dbReference type="PROSITE" id="PS50158">
    <property type="entry name" value="ZF_CCHC"/>
    <property type="match status" value="1"/>
</dbReference>
<name>A0A0C2C7D6_9BILA</name>
<dbReference type="Proteomes" id="UP000054047">
    <property type="component" value="Unassembled WGS sequence"/>
</dbReference>
<dbReference type="SMART" id="SM00343">
    <property type="entry name" value="ZnF_C2HC"/>
    <property type="match status" value="1"/>
</dbReference>
<dbReference type="GO" id="GO:0003676">
    <property type="term" value="F:nucleic acid binding"/>
    <property type="evidence" value="ECO:0007669"/>
    <property type="project" value="InterPro"/>
</dbReference>